<dbReference type="AlphaFoldDB" id="A0A411ED49"/>
<dbReference type="PANTHER" id="PTHR12526">
    <property type="entry name" value="GLYCOSYLTRANSFERASE"/>
    <property type="match status" value="1"/>
</dbReference>
<dbReference type="OrthoDB" id="9790710at2"/>
<dbReference type="Pfam" id="PF13477">
    <property type="entry name" value="Glyco_trans_4_2"/>
    <property type="match status" value="1"/>
</dbReference>
<accession>A0A411ED49</accession>
<dbReference type="GO" id="GO:0016757">
    <property type="term" value="F:glycosyltransferase activity"/>
    <property type="evidence" value="ECO:0007669"/>
    <property type="project" value="InterPro"/>
</dbReference>
<proteinExistence type="predicted"/>
<dbReference type="InterPro" id="IPR028098">
    <property type="entry name" value="Glyco_trans_4-like_N"/>
</dbReference>
<protein>
    <submittedName>
        <fullName evidence="3">Glycosyltransferase family 1 protein</fullName>
    </submittedName>
</protein>
<gene>
    <name evidence="3" type="ORF">EQY75_04625</name>
</gene>
<keyword evidence="4" id="KW-1185">Reference proteome</keyword>
<sequence>MSKQNKKLVRITTIPESLKTLLTGQCQFMNQYFHVVGISSDGIELDRVSKNEGIRVIPLNMTRKITPAKDLVALLQLYRILKKEKPYIVHTHTPKAGVLGMIAAKMAGVPHRLHTIAGLPLLETKGLKRLLLNQVEKLTYASATKVYPNSKGLMDIVLKNKYTSASKLKVLANGSSNGIDTGYFNPELFTAKERLILKQKLDISSQDVVFTFIGRIVKDKGINELISAFKQLLESQPNVKLLFVGDYEREQDPIFPENEVFMRQSDKIILVGWQNDVRPFLSISDCLVFPSYREGFPNVVMQAGAMGLYTIASDINGCNEIIQDQINGSLIPVKDSQALYNAMKNWIVNSQKIKEQGAMYRKLIRESFEREYVWEALLKEYKELDNQV</sequence>
<evidence type="ECO:0000313" key="4">
    <source>
        <dbReference type="Proteomes" id="UP000290889"/>
    </source>
</evidence>
<evidence type="ECO:0000313" key="3">
    <source>
        <dbReference type="EMBL" id="QBA65584.1"/>
    </source>
</evidence>
<dbReference type="InterPro" id="IPR001296">
    <property type="entry name" value="Glyco_trans_1"/>
</dbReference>
<dbReference type="CDD" id="cd03808">
    <property type="entry name" value="GT4_CapM-like"/>
    <property type="match status" value="1"/>
</dbReference>
<keyword evidence="3" id="KW-0808">Transferase</keyword>
<dbReference type="Proteomes" id="UP000290889">
    <property type="component" value="Chromosome"/>
</dbReference>
<dbReference type="Gene3D" id="3.40.50.2000">
    <property type="entry name" value="Glycogen Phosphorylase B"/>
    <property type="match status" value="2"/>
</dbReference>
<dbReference type="KEGG" id="mur:EQY75_04625"/>
<feature type="domain" description="Glycosyl transferase family 1" evidence="1">
    <location>
        <begin position="197"/>
        <end position="352"/>
    </location>
</feature>
<feature type="domain" description="Glycosyltransferase subfamily 4-like N-terminal" evidence="2">
    <location>
        <begin position="28"/>
        <end position="149"/>
    </location>
</feature>
<dbReference type="SUPFAM" id="SSF53756">
    <property type="entry name" value="UDP-Glycosyltransferase/glycogen phosphorylase"/>
    <property type="match status" value="1"/>
</dbReference>
<name>A0A411ED49_9FLAO</name>
<evidence type="ECO:0000259" key="2">
    <source>
        <dbReference type="Pfam" id="PF13477"/>
    </source>
</evidence>
<dbReference type="PANTHER" id="PTHR12526:SF630">
    <property type="entry name" value="GLYCOSYLTRANSFERASE"/>
    <property type="match status" value="1"/>
</dbReference>
<reference evidence="3 4" key="1">
    <citation type="submission" date="2019-01" db="EMBL/GenBank/DDBJ databases">
        <title>Muriicola soli sp. nov., isolated from soil.</title>
        <authorList>
            <person name="Kang H.J."/>
            <person name="Kim S.B."/>
        </authorList>
    </citation>
    <scope>NUCLEOTIDE SEQUENCE [LARGE SCALE GENOMIC DNA]</scope>
    <source>
        <strain evidence="3 4">MMS17-SY002</strain>
    </source>
</reference>
<organism evidence="3 4">
    <name type="scientific">Muriicola soli</name>
    <dbReference type="NCBI Taxonomy" id="2507538"/>
    <lineage>
        <taxon>Bacteria</taxon>
        <taxon>Pseudomonadati</taxon>
        <taxon>Bacteroidota</taxon>
        <taxon>Flavobacteriia</taxon>
        <taxon>Flavobacteriales</taxon>
        <taxon>Flavobacteriaceae</taxon>
        <taxon>Muriicola</taxon>
    </lineage>
</organism>
<dbReference type="EMBL" id="CP035544">
    <property type="protein sequence ID" value="QBA65584.1"/>
    <property type="molecule type" value="Genomic_DNA"/>
</dbReference>
<dbReference type="Pfam" id="PF00534">
    <property type="entry name" value="Glycos_transf_1"/>
    <property type="match status" value="1"/>
</dbReference>
<evidence type="ECO:0000259" key="1">
    <source>
        <dbReference type="Pfam" id="PF00534"/>
    </source>
</evidence>